<gene>
    <name evidence="1" type="ORF">BO95DRAFT_468869</name>
</gene>
<sequence>MNPKAQTATKNTFAETLLPLYHGPQVTIRLGSDGPTYMLSKALLCKKSTYFSKMFEGNYAEARTSFATLQEDTITFKPSFELFIEWLYLGKLTLPGEDRSNQITCLLKLARFAEMSGVGELTDLVTASIIQVITESPEIRKKRGNPFPAKYRGINVKHIDVGHLAVVEELPTWNAVRRLLIMALVEPYLRAQPFKFSEELVLFSELAVDLLAEVKETMLAAVPRSGRIWITDPLTQIEVPLK</sequence>
<evidence type="ECO:0000313" key="1">
    <source>
        <dbReference type="EMBL" id="RAH40367.1"/>
    </source>
</evidence>
<dbReference type="EMBL" id="KZ825412">
    <property type="protein sequence ID" value="RAH40367.1"/>
    <property type="molecule type" value="Genomic_DNA"/>
</dbReference>
<accession>A0ACD1FTT1</accession>
<protein>
    <submittedName>
        <fullName evidence="1">Uncharacterized protein</fullName>
    </submittedName>
</protein>
<dbReference type="Proteomes" id="UP000249057">
    <property type="component" value="Unassembled WGS sequence"/>
</dbReference>
<organism evidence="1 2">
    <name type="scientific">Aspergillus brunneoviolaceus CBS 621.78</name>
    <dbReference type="NCBI Taxonomy" id="1450534"/>
    <lineage>
        <taxon>Eukaryota</taxon>
        <taxon>Fungi</taxon>
        <taxon>Dikarya</taxon>
        <taxon>Ascomycota</taxon>
        <taxon>Pezizomycotina</taxon>
        <taxon>Eurotiomycetes</taxon>
        <taxon>Eurotiomycetidae</taxon>
        <taxon>Eurotiales</taxon>
        <taxon>Aspergillaceae</taxon>
        <taxon>Aspergillus</taxon>
        <taxon>Aspergillus subgen. Circumdati</taxon>
    </lineage>
</organism>
<evidence type="ECO:0000313" key="2">
    <source>
        <dbReference type="Proteomes" id="UP000249057"/>
    </source>
</evidence>
<proteinExistence type="predicted"/>
<name>A0ACD1FTT1_9EURO</name>
<reference evidence="1" key="1">
    <citation type="submission" date="2018-02" db="EMBL/GenBank/DDBJ databases">
        <title>The genomes of Aspergillus section Nigri reveals drivers in fungal speciation.</title>
        <authorList>
            <consortium name="DOE Joint Genome Institute"/>
            <person name="Vesth T.C."/>
            <person name="Nybo J."/>
            <person name="Theobald S."/>
            <person name="Brandl J."/>
            <person name="Frisvad J.C."/>
            <person name="Nielsen K.F."/>
            <person name="Lyhne E.K."/>
            <person name="Kogle M.E."/>
            <person name="Kuo A."/>
            <person name="Riley R."/>
            <person name="Clum A."/>
            <person name="Nolan M."/>
            <person name="Lipzen A."/>
            <person name="Salamov A."/>
            <person name="Henrissat B."/>
            <person name="Wiebenga A."/>
            <person name="De vries R.P."/>
            <person name="Grigoriev I.V."/>
            <person name="Mortensen U.H."/>
            <person name="Andersen M.R."/>
            <person name="Baker S.E."/>
        </authorList>
    </citation>
    <scope>NUCLEOTIDE SEQUENCE</scope>
    <source>
        <strain evidence="1">CBS 621.78</strain>
    </source>
</reference>
<keyword evidence="2" id="KW-1185">Reference proteome</keyword>